<evidence type="ECO:0000259" key="1">
    <source>
        <dbReference type="Pfam" id="PF02342"/>
    </source>
</evidence>
<protein>
    <submittedName>
        <fullName evidence="2">TerD family protein</fullName>
    </submittedName>
</protein>
<keyword evidence="3" id="KW-1185">Reference proteome</keyword>
<name>A0ABU3WKV9_9NOCA</name>
<sequence length="131" mass="14545">MSELTRGANTAIDGGRLALSVSGVRPGSVDPMAFRFDDSHRVRADDDFVFFNRPMSREDAVRLDSPGRITVDLNRIRPAIGKLTVAVALDDAAGRAHRFGLKWPPLLQMTFGRKEYGHNSFEVSNHEGVHR</sequence>
<accession>A0ABU3WKV9</accession>
<reference evidence="2 3" key="1">
    <citation type="submission" date="2019-10" db="EMBL/GenBank/DDBJ databases">
        <title>Draft Genome Assembly of Rhodococcus zopfii DSM44189.</title>
        <authorList>
            <person name="Sutton J.M."/>
            <person name="Akob D.M."/>
            <person name="Bushman T.J."/>
        </authorList>
    </citation>
    <scope>NUCLEOTIDE SEQUENCE [LARGE SCALE GENOMIC DNA]</scope>
    <source>
        <strain evidence="2 3">DSM 44189</strain>
    </source>
</reference>
<dbReference type="Gene3D" id="2.60.60.30">
    <property type="entry name" value="sav2460 like domains"/>
    <property type="match status" value="1"/>
</dbReference>
<dbReference type="InterPro" id="IPR003325">
    <property type="entry name" value="TerD"/>
</dbReference>
<comment type="caution">
    <text evidence="2">The sequence shown here is derived from an EMBL/GenBank/DDBJ whole genome shotgun (WGS) entry which is preliminary data.</text>
</comment>
<dbReference type="Pfam" id="PF02342">
    <property type="entry name" value="TerD"/>
    <property type="match status" value="1"/>
</dbReference>
<proteinExistence type="predicted"/>
<feature type="domain" description="TerD" evidence="1">
    <location>
        <begin position="28"/>
        <end position="100"/>
    </location>
</feature>
<dbReference type="Proteomes" id="UP001275440">
    <property type="component" value="Unassembled WGS sequence"/>
</dbReference>
<organism evidence="2 3">
    <name type="scientific">Rhodococcus zopfii</name>
    <dbReference type="NCBI Taxonomy" id="43772"/>
    <lineage>
        <taxon>Bacteria</taxon>
        <taxon>Bacillati</taxon>
        <taxon>Actinomycetota</taxon>
        <taxon>Actinomycetes</taxon>
        <taxon>Mycobacteriales</taxon>
        <taxon>Nocardiaceae</taxon>
        <taxon>Rhodococcus</taxon>
    </lineage>
</organism>
<dbReference type="EMBL" id="WBMO01000001">
    <property type="protein sequence ID" value="MDV2474629.1"/>
    <property type="molecule type" value="Genomic_DNA"/>
</dbReference>
<gene>
    <name evidence="2" type="ORF">F8M49_02890</name>
</gene>
<evidence type="ECO:0000313" key="2">
    <source>
        <dbReference type="EMBL" id="MDV2474629.1"/>
    </source>
</evidence>
<evidence type="ECO:0000313" key="3">
    <source>
        <dbReference type="Proteomes" id="UP001275440"/>
    </source>
</evidence>